<gene>
    <name evidence="4" type="ORF">D2T29_13560</name>
</gene>
<keyword evidence="4" id="KW-0012">Acyltransferase</keyword>
<dbReference type="Proteomes" id="UP000284451">
    <property type="component" value="Unassembled WGS sequence"/>
</dbReference>
<keyword evidence="4" id="KW-0808">Transferase</keyword>
<evidence type="ECO:0000259" key="3">
    <source>
        <dbReference type="Pfam" id="PF19040"/>
    </source>
</evidence>
<dbReference type="GO" id="GO:0016747">
    <property type="term" value="F:acyltransferase activity, transferring groups other than amino-acyl groups"/>
    <property type="evidence" value="ECO:0007669"/>
    <property type="project" value="InterPro"/>
</dbReference>
<dbReference type="PANTHER" id="PTHR23028">
    <property type="entry name" value="ACETYLTRANSFERASE"/>
    <property type="match status" value="1"/>
</dbReference>
<dbReference type="InterPro" id="IPR050879">
    <property type="entry name" value="Acyltransferase_3"/>
</dbReference>
<dbReference type="EMBL" id="SAUY01000018">
    <property type="protein sequence ID" value="RWR29809.1"/>
    <property type="molecule type" value="Genomic_DNA"/>
</dbReference>
<feature type="transmembrane region" description="Helical" evidence="1">
    <location>
        <begin position="170"/>
        <end position="187"/>
    </location>
</feature>
<feature type="domain" description="SGNH" evidence="3">
    <location>
        <begin position="423"/>
        <end position="633"/>
    </location>
</feature>
<dbReference type="PANTHER" id="PTHR23028:SF53">
    <property type="entry name" value="ACYL_TRANSF_3 DOMAIN-CONTAINING PROTEIN"/>
    <property type="match status" value="1"/>
</dbReference>
<name>A0A443KAH5_9RHOB</name>
<feature type="transmembrane region" description="Helical" evidence="1">
    <location>
        <begin position="251"/>
        <end position="271"/>
    </location>
</feature>
<keyword evidence="1" id="KW-0812">Transmembrane</keyword>
<dbReference type="Pfam" id="PF01757">
    <property type="entry name" value="Acyl_transf_3"/>
    <property type="match status" value="1"/>
</dbReference>
<keyword evidence="1" id="KW-1133">Transmembrane helix</keyword>
<dbReference type="AlphaFoldDB" id="A0A443KAH5"/>
<feature type="transmembrane region" description="Helical" evidence="1">
    <location>
        <begin position="346"/>
        <end position="370"/>
    </location>
</feature>
<feature type="transmembrane region" description="Helical" evidence="1">
    <location>
        <begin position="226"/>
        <end position="245"/>
    </location>
</feature>
<feature type="domain" description="Acyltransferase 3" evidence="2">
    <location>
        <begin position="8"/>
        <end position="332"/>
    </location>
</feature>
<sequence>MKMMYLKEIQGFRVIAALLVAIYHVWFHRVSGGVDAFFVIAGFFLMHSFAKQERPGMAEVLRYWQRCLARIAPSASVVILATCVLFLTLGTDMQWSGWVRSAIAALLMVENWWLMRNGVNYLSIGHSPSPFQQMWALSVQMQIYLLLPLAVAAALAMLERMGWQRHRARVLAVVTTLAFAYALLKTHQYQPAAYFNTFARVWEFLAGGLLALIVPKLTLPRPHARILGYLSLVVLAGFAALIPVGNAFPGMAALIPVAATAGVIISARNGGDLRLLNNAPMQWLGNLSFTFYLWHWPLYILVWNRTGSPDVGLIGGLAILATAFVLSVLTWWLAERPFRQSPLVTGRPVLAFSVCALAMMPAALGAGLWWSDYTLSRQRAESHRQAVLQGAPAPALVPATLIVRDDIPVSYRDGCYQSGFRNSELVECSYGNQNGATTVVLAGGSHSLQWLPALQRIAAQVPDLRIVNLAKSGCTFTLSLDGISVDSDPQACLDWNRRAIARIREIAPRAVITTGTRVGPEGEILPEGYRAAWDALAGIPVLAIRDNPRADFDIAACVSRHGADASDCTLPRNAILRDRPFREENLPAHVVLADLSDAFCDAVSCAPTRDSFLIYRDSNHLTATYAARLAPRISAHLNAMRIIHMKFAGLISGATASGADRAATPRPQPVR</sequence>
<feature type="transmembrane region" description="Helical" evidence="1">
    <location>
        <begin position="193"/>
        <end position="214"/>
    </location>
</feature>
<protein>
    <submittedName>
        <fullName evidence="4">Acyltransferase</fullName>
    </submittedName>
</protein>
<feature type="transmembrane region" description="Helical" evidence="1">
    <location>
        <begin position="33"/>
        <end position="50"/>
    </location>
</feature>
<reference evidence="4 5" key="1">
    <citation type="submission" date="2019-01" db="EMBL/GenBank/DDBJ databases">
        <title>Sinorhodobacter populi sp. nov. isolated from the symptomatic bark tissue of Populus euramericana canker.</title>
        <authorList>
            <person name="Xu G."/>
        </authorList>
    </citation>
    <scope>NUCLEOTIDE SEQUENCE [LARGE SCALE GENOMIC DNA]</scope>
    <source>
        <strain evidence="4 5">07D10-4-3</strain>
    </source>
</reference>
<accession>A0A443KAH5</accession>
<reference evidence="4 5" key="2">
    <citation type="submission" date="2019-01" db="EMBL/GenBank/DDBJ databases">
        <authorList>
            <person name="Li Y."/>
        </authorList>
    </citation>
    <scope>NUCLEOTIDE SEQUENCE [LARGE SCALE GENOMIC DNA]</scope>
    <source>
        <strain evidence="4 5">07D10-4-3</strain>
    </source>
</reference>
<feature type="transmembrane region" description="Helical" evidence="1">
    <location>
        <begin position="314"/>
        <end position="334"/>
    </location>
</feature>
<evidence type="ECO:0000313" key="5">
    <source>
        <dbReference type="Proteomes" id="UP000284451"/>
    </source>
</evidence>
<comment type="caution">
    <text evidence="4">The sequence shown here is derived from an EMBL/GenBank/DDBJ whole genome shotgun (WGS) entry which is preliminary data.</text>
</comment>
<dbReference type="GO" id="GO:0009103">
    <property type="term" value="P:lipopolysaccharide biosynthetic process"/>
    <property type="evidence" value="ECO:0007669"/>
    <property type="project" value="TreeGrafter"/>
</dbReference>
<organism evidence="4 5">
    <name type="scientific">Paenirhodobacter populi</name>
    <dbReference type="NCBI Taxonomy" id="2306993"/>
    <lineage>
        <taxon>Bacteria</taxon>
        <taxon>Pseudomonadati</taxon>
        <taxon>Pseudomonadota</taxon>
        <taxon>Alphaproteobacteria</taxon>
        <taxon>Rhodobacterales</taxon>
        <taxon>Rhodobacter group</taxon>
        <taxon>Paenirhodobacter</taxon>
    </lineage>
</organism>
<evidence type="ECO:0000259" key="2">
    <source>
        <dbReference type="Pfam" id="PF01757"/>
    </source>
</evidence>
<proteinExistence type="predicted"/>
<dbReference type="Pfam" id="PF19040">
    <property type="entry name" value="SGNH"/>
    <property type="match status" value="1"/>
</dbReference>
<evidence type="ECO:0000313" key="4">
    <source>
        <dbReference type="EMBL" id="RWR29809.1"/>
    </source>
</evidence>
<feature type="transmembrane region" description="Helical" evidence="1">
    <location>
        <begin position="71"/>
        <end position="90"/>
    </location>
</feature>
<feature type="transmembrane region" description="Helical" evidence="1">
    <location>
        <begin position="135"/>
        <end position="158"/>
    </location>
</feature>
<dbReference type="InterPro" id="IPR043968">
    <property type="entry name" value="SGNH"/>
</dbReference>
<evidence type="ECO:0000256" key="1">
    <source>
        <dbReference type="SAM" id="Phobius"/>
    </source>
</evidence>
<dbReference type="InterPro" id="IPR002656">
    <property type="entry name" value="Acyl_transf_3_dom"/>
</dbReference>
<feature type="transmembrane region" description="Helical" evidence="1">
    <location>
        <begin position="12"/>
        <end position="27"/>
    </location>
</feature>
<dbReference type="GO" id="GO:0016020">
    <property type="term" value="C:membrane"/>
    <property type="evidence" value="ECO:0007669"/>
    <property type="project" value="TreeGrafter"/>
</dbReference>
<feature type="transmembrane region" description="Helical" evidence="1">
    <location>
        <begin position="283"/>
        <end position="302"/>
    </location>
</feature>
<keyword evidence="1" id="KW-0472">Membrane</keyword>